<dbReference type="Proteomes" id="UP000032946">
    <property type="component" value="Chromosome"/>
</dbReference>
<gene>
    <name evidence="1" type="ORF">ARTHRO_40543</name>
</gene>
<dbReference type="AlphaFoldDB" id="A0A9P1NZS7"/>
<protein>
    <submittedName>
        <fullName evidence="1">Uncharacterized protein</fullName>
    </submittedName>
</protein>
<evidence type="ECO:0000313" key="2">
    <source>
        <dbReference type="Proteomes" id="UP000032946"/>
    </source>
</evidence>
<proteinExistence type="predicted"/>
<sequence>MCQSLASEGGFIIVIDLVGQQPTRIGKIKKSPQQLGGE</sequence>
<organism evidence="1 2">
    <name type="scientific">Limnospira indica PCC 8005</name>
    <dbReference type="NCBI Taxonomy" id="376219"/>
    <lineage>
        <taxon>Bacteria</taxon>
        <taxon>Bacillati</taxon>
        <taxon>Cyanobacteriota</taxon>
        <taxon>Cyanophyceae</taxon>
        <taxon>Oscillatoriophycideae</taxon>
        <taxon>Oscillatoriales</taxon>
        <taxon>Sirenicapillariaceae</taxon>
        <taxon>Limnospira</taxon>
    </lineage>
</organism>
<reference evidence="1 2" key="1">
    <citation type="submission" date="2014-02" db="EMBL/GenBank/DDBJ databases">
        <authorList>
            <person name="Genoscope - CEA"/>
        </authorList>
    </citation>
    <scope>NUCLEOTIDE SEQUENCE [LARGE SCALE GENOMIC DNA]</scope>
    <source>
        <strain evidence="1 2">PCC 8005</strain>
    </source>
</reference>
<dbReference type="EMBL" id="FO818640">
    <property type="protein sequence ID" value="CDM96137.1"/>
    <property type="molecule type" value="Genomic_DNA"/>
</dbReference>
<name>A0A9P1NZS7_9CYAN</name>
<accession>A0A9P1NZS7</accession>
<keyword evidence="2" id="KW-1185">Reference proteome</keyword>
<evidence type="ECO:0000313" key="1">
    <source>
        <dbReference type="EMBL" id="CDM96137.1"/>
    </source>
</evidence>